<dbReference type="SUPFAM" id="SSF51045">
    <property type="entry name" value="WW domain"/>
    <property type="match status" value="1"/>
</dbReference>
<reference evidence="10" key="1">
    <citation type="journal article" date="2014" name="Proc. Natl. Acad. Sci. U.S.A.">
        <title>Extensive sampling of basidiomycete genomes demonstrates inadequacy of the white-rot/brown-rot paradigm for wood decay fungi.</title>
        <authorList>
            <person name="Riley R."/>
            <person name="Salamov A.A."/>
            <person name="Brown D.W."/>
            <person name="Nagy L.G."/>
            <person name="Floudas D."/>
            <person name="Held B.W."/>
            <person name="Levasseur A."/>
            <person name="Lombard V."/>
            <person name="Morin E."/>
            <person name="Otillar R."/>
            <person name="Lindquist E.A."/>
            <person name="Sun H."/>
            <person name="LaButti K.M."/>
            <person name="Schmutz J."/>
            <person name="Jabbour D."/>
            <person name="Luo H."/>
            <person name="Baker S.E."/>
            <person name="Pisabarro A.G."/>
            <person name="Walton J.D."/>
            <person name="Blanchette R.A."/>
            <person name="Henrissat B."/>
            <person name="Martin F."/>
            <person name="Cullen D."/>
            <person name="Hibbett D.S."/>
            <person name="Grigoriev I.V."/>
        </authorList>
    </citation>
    <scope>NUCLEOTIDE SEQUENCE [LARGE SCALE GENOMIC DNA]</scope>
    <source>
        <strain evidence="10">PC15</strain>
    </source>
</reference>
<dbReference type="VEuPathDB" id="FungiDB:PLEOSDRAFT_1088739"/>
<feature type="domain" description="WW" evidence="7">
    <location>
        <begin position="1"/>
        <end position="32"/>
    </location>
</feature>
<dbReference type="CDD" id="cd00201">
    <property type="entry name" value="WW"/>
    <property type="match status" value="1"/>
</dbReference>
<dbReference type="Proteomes" id="UP000027073">
    <property type="component" value="Unassembled WGS sequence"/>
</dbReference>
<feature type="region of interest" description="Disordered" evidence="6">
    <location>
        <begin position="44"/>
        <end position="87"/>
    </location>
</feature>
<evidence type="ECO:0000256" key="4">
    <source>
        <dbReference type="PROSITE-ProRule" id="PRU00278"/>
    </source>
</evidence>
<dbReference type="PROSITE" id="PS50020">
    <property type="entry name" value="WW_DOMAIN_2"/>
    <property type="match status" value="1"/>
</dbReference>
<dbReference type="InterPro" id="IPR046357">
    <property type="entry name" value="PPIase_dom_sf"/>
</dbReference>
<protein>
    <recommendedName>
        <fullName evidence="5">Peptidyl-prolyl cis-trans isomerase</fullName>
        <ecNumber evidence="5">5.2.1.8</ecNumber>
    </recommendedName>
</protein>
<organism evidence="9 10">
    <name type="scientific">Pleurotus ostreatus (strain PC15)</name>
    <name type="common">Oyster mushroom</name>
    <dbReference type="NCBI Taxonomy" id="1137138"/>
    <lineage>
        <taxon>Eukaryota</taxon>
        <taxon>Fungi</taxon>
        <taxon>Dikarya</taxon>
        <taxon>Basidiomycota</taxon>
        <taxon>Agaricomycotina</taxon>
        <taxon>Agaricomycetes</taxon>
        <taxon>Agaricomycetidae</taxon>
        <taxon>Agaricales</taxon>
        <taxon>Pleurotineae</taxon>
        <taxon>Pleurotaceae</taxon>
        <taxon>Pleurotus</taxon>
    </lineage>
</organism>
<dbReference type="HOGENOM" id="CLU_090028_0_1_1"/>
<evidence type="ECO:0000256" key="6">
    <source>
        <dbReference type="SAM" id="MobiDB-lite"/>
    </source>
</evidence>
<evidence type="ECO:0000256" key="1">
    <source>
        <dbReference type="ARBA" id="ARBA00000971"/>
    </source>
</evidence>
<evidence type="ECO:0000256" key="3">
    <source>
        <dbReference type="ARBA" id="ARBA00023235"/>
    </source>
</evidence>
<dbReference type="AlphaFoldDB" id="A0A067NTH7"/>
<dbReference type="PANTHER" id="PTHR10657:SF4">
    <property type="entry name" value="PEPTIDYL-PROLYL CIS-TRANS ISOMERASE-RELATED"/>
    <property type="match status" value="1"/>
</dbReference>
<dbReference type="InterPro" id="IPR000297">
    <property type="entry name" value="PPIase_PpiC"/>
</dbReference>
<proteinExistence type="predicted"/>
<dbReference type="SMART" id="SM00456">
    <property type="entry name" value="WW"/>
    <property type="match status" value="1"/>
</dbReference>
<dbReference type="GO" id="GO:0003755">
    <property type="term" value="F:peptidyl-prolyl cis-trans isomerase activity"/>
    <property type="evidence" value="ECO:0007669"/>
    <property type="project" value="UniProtKB-UniRule"/>
</dbReference>
<dbReference type="GO" id="GO:0005634">
    <property type="term" value="C:nucleus"/>
    <property type="evidence" value="ECO:0007669"/>
    <property type="project" value="TreeGrafter"/>
</dbReference>
<evidence type="ECO:0000313" key="10">
    <source>
        <dbReference type="Proteomes" id="UP000027073"/>
    </source>
</evidence>
<dbReference type="FunFam" id="3.10.50.40:FF:000010">
    <property type="entry name" value="Peptidyl-prolyl cis-trans isomerase Pin1"/>
    <property type="match status" value="1"/>
</dbReference>
<dbReference type="PROSITE" id="PS50198">
    <property type="entry name" value="PPIC_PPIASE_2"/>
    <property type="match status" value="1"/>
</dbReference>
<evidence type="ECO:0000259" key="7">
    <source>
        <dbReference type="PROSITE" id="PS50020"/>
    </source>
</evidence>
<dbReference type="Gene3D" id="2.20.70.10">
    <property type="match status" value="1"/>
</dbReference>
<keyword evidence="2 4" id="KW-0697">Rotamase</keyword>
<dbReference type="GO" id="GO:0080090">
    <property type="term" value="P:regulation of primary metabolic process"/>
    <property type="evidence" value="ECO:0007669"/>
    <property type="project" value="UniProtKB-ARBA"/>
</dbReference>
<dbReference type="OrthoDB" id="2530521at2759"/>
<dbReference type="GO" id="GO:0005829">
    <property type="term" value="C:cytosol"/>
    <property type="evidence" value="ECO:0007669"/>
    <property type="project" value="TreeGrafter"/>
</dbReference>
<dbReference type="InterPro" id="IPR051370">
    <property type="entry name" value="PPIase_Pin1"/>
</dbReference>
<dbReference type="EC" id="5.2.1.8" evidence="5"/>
<evidence type="ECO:0000259" key="8">
    <source>
        <dbReference type="PROSITE" id="PS50198"/>
    </source>
</evidence>
<dbReference type="PANTHER" id="PTHR10657">
    <property type="entry name" value="PEPTIDYL-PROLYL CIS-TRANS ISOMERASE"/>
    <property type="match status" value="1"/>
</dbReference>
<feature type="compositionally biased region" description="Polar residues" evidence="6">
    <location>
        <begin position="78"/>
        <end position="87"/>
    </location>
</feature>
<accession>A0A067NTH7</accession>
<comment type="catalytic activity">
    <reaction evidence="1 5">
        <text>[protein]-peptidylproline (omega=180) = [protein]-peptidylproline (omega=0)</text>
        <dbReference type="Rhea" id="RHEA:16237"/>
        <dbReference type="Rhea" id="RHEA-COMP:10747"/>
        <dbReference type="Rhea" id="RHEA-COMP:10748"/>
        <dbReference type="ChEBI" id="CHEBI:83833"/>
        <dbReference type="ChEBI" id="CHEBI:83834"/>
        <dbReference type="EC" id="5.2.1.8"/>
    </reaction>
</comment>
<dbReference type="Pfam" id="PF00397">
    <property type="entry name" value="WW"/>
    <property type="match status" value="1"/>
</dbReference>
<dbReference type="STRING" id="1137138.A0A067NTH7"/>
<sequence>MSQWEIRMSNSRGVPYFFNVETKASSWDAPSELTPDEIKNLPGVEYLSQAKSQTSGSGGGKPGQVRASHLLVKHSGSRRPSSWKETTITRSKDEAIDILKGYQSQINGSADVFAKLAAEHSDCSSHSAGGDLGWFGRGQMQKPFEDAAYGLEVGQISDIISTDSGVHLVMRTG</sequence>
<dbReference type="EMBL" id="KL198006">
    <property type="protein sequence ID" value="KDQ31368.1"/>
    <property type="molecule type" value="Genomic_DNA"/>
</dbReference>
<dbReference type="PROSITE" id="PS01096">
    <property type="entry name" value="PPIC_PPIASE_1"/>
    <property type="match status" value="1"/>
</dbReference>
<dbReference type="InterPro" id="IPR023058">
    <property type="entry name" value="PPIase_PpiC_CS"/>
</dbReference>
<evidence type="ECO:0000256" key="5">
    <source>
        <dbReference type="RuleBase" id="RU363014"/>
    </source>
</evidence>
<dbReference type="InterPro" id="IPR001202">
    <property type="entry name" value="WW_dom"/>
</dbReference>
<dbReference type="FunCoup" id="A0A067NTH7">
    <property type="interactions" value="618"/>
</dbReference>
<dbReference type="InParanoid" id="A0A067NTH7"/>
<dbReference type="Gene3D" id="3.10.50.40">
    <property type="match status" value="1"/>
</dbReference>
<evidence type="ECO:0000256" key="2">
    <source>
        <dbReference type="ARBA" id="ARBA00023110"/>
    </source>
</evidence>
<dbReference type="InterPro" id="IPR036020">
    <property type="entry name" value="WW_dom_sf"/>
</dbReference>
<feature type="domain" description="PpiC" evidence="8">
    <location>
        <begin position="62"/>
        <end position="173"/>
    </location>
</feature>
<keyword evidence="3 4" id="KW-0413">Isomerase</keyword>
<name>A0A067NTH7_PLEO1</name>
<dbReference type="Pfam" id="PF00639">
    <property type="entry name" value="Rotamase"/>
    <property type="match status" value="1"/>
</dbReference>
<dbReference type="SUPFAM" id="SSF54534">
    <property type="entry name" value="FKBP-like"/>
    <property type="match status" value="1"/>
</dbReference>
<gene>
    <name evidence="9" type="ORF">PLEOSDRAFT_1088739</name>
</gene>
<dbReference type="GO" id="GO:0060255">
    <property type="term" value="P:regulation of macromolecule metabolic process"/>
    <property type="evidence" value="ECO:0007669"/>
    <property type="project" value="UniProtKB-ARBA"/>
</dbReference>
<evidence type="ECO:0000313" key="9">
    <source>
        <dbReference type="EMBL" id="KDQ31368.1"/>
    </source>
</evidence>